<name>A0A225VVK7_9STRA</name>
<organism evidence="1 2">
    <name type="scientific">Phytophthora megakarya</name>
    <dbReference type="NCBI Taxonomy" id="4795"/>
    <lineage>
        <taxon>Eukaryota</taxon>
        <taxon>Sar</taxon>
        <taxon>Stramenopiles</taxon>
        <taxon>Oomycota</taxon>
        <taxon>Peronosporomycetes</taxon>
        <taxon>Peronosporales</taxon>
        <taxon>Peronosporaceae</taxon>
        <taxon>Phytophthora</taxon>
    </lineage>
</organism>
<accession>A0A225VVK7</accession>
<dbReference type="OrthoDB" id="88808at2759"/>
<comment type="caution">
    <text evidence="1">The sequence shown here is derived from an EMBL/GenBank/DDBJ whole genome shotgun (WGS) entry which is preliminary data.</text>
</comment>
<dbReference type="AlphaFoldDB" id="A0A225VVK7"/>
<evidence type="ECO:0000313" key="2">
    <source>
        <dbReference type="Proteomes" id="UP000198211"/>
    </source>
</evidence>
<dbReference type="Proteomes" id="UP000198211">
    <property type="component" value="Unassembled WGS sequence"/>
</dbReference>
<sequence>MESVTKAVEKKIGASMPERFGLVLDGWTQGTEHYMVVYGCFETASGPQYPMLSLPLFMDEPNDR</sequence>
<reference evidence="2" key="1">
    <citation type="submission" date="2017-03" db="EMBL/GenBank/DDBJ databases">
        <title>Phytopthora megakarya and P. palmivora, two closely related causual agents of cacao black pod achieved similar genome size and gene model numbers by different mechanisms.</title>
        <authorList>
            <person name="Ali S."/>
            <person name="Shao J."/>
            <person name="Larry D.J."/>
            <person name="Kronmiller B."/>
            <person name="Shen D."/>
            <person name="Strem M.D."/>
            <person name="Melnick R.L."/>
            <person name="Guiltinan M.J."/>
            <person name="Tyler B.M."/>
            <person name="Meinhardt L.W."/>
            <person name="Bailey B.A."/>
        </authorList>
    </citation>
    <scope>NUCLEOTIDE SEQUENCE [LARGE SCALE GENOMIC DNA]</scope>
    <source>
        <strain evidence="2">zdho120</strain>
    </source>
</reference>
<keyword evidence="2" id="KW-1185">Reference proteome</keyword>
<evidence type="ECO:0000313" key="1">
    <source>
        <dbReference type="EMBL" id="OWZ09476.1"/>
    </source>
</evidence>
<dbReference type="PANTHER" id="PTHR40866:SF1">
    <property type="entry name" value="BED-TYPE DOMAIN-CONTAINING PROTEIN"/>
    <property type="match status" value="1"/>
</dbReference>
<protein>
    <submittedName>
        <fullName evidence="1">Uncharacterized protein</fullName>
    </submittedName>
</protein>
<proteinExistence type="predicted"/>
<gene>
    <name evidence="1" type="ORF">PHMEG_00017820</name>
</gene>
<dbReference type="EMBL" id="NBNE01002777">
    <property type="protein sequence ID" value="OWZ09476.1"/>
    <property type="molecule type" value="Genomic_DNA"/>
</dbReference>
<dbReference type="PANTHER" id="PTHR40866">
    <property type="entry name" value="BED-TYPE DOMAIN-CONTAINING PROTEIN"/>
    <property type="match status" value="1"/>
</dbReference>